<name>A0A4C1SZP2_EUMVA</name>
<evidence type="ECO:0000313" key="2">
    <source>
        <dbReference type="EMBL" id="GBP06481.1"/>
    </source>
</evidence>
<dbReference type="AlphaFoldDB" id="A0A4C1SZP2"/>
<accession>A0A4C1SZP2</accession>
<feature type="region of interest" description="Disordered" evidence="1">
    <location>
        <begin position="1"/>
        <end position="24"/>
    </location>
</feature>
<protein>
    <submittedName>
        <fullName evidence="2">Uncharacterized protein</fullName>
    </submittedName>
</protein>
<organism evidence="2 3">
    <name type="scientific">Eumeta variegata</name>
    <name type="common">Bagworm moth</name>
    <name type="synonym">Eumeta japonica</name>
    <dbReference type="NCBI Taxonomy" id="151549"/>
    <lineage>
        <taxon>Eukaryota</taxon>
        <taxon>Metazoa</taxon>
        <taxon>Ecdysozoa</taxon>
        <taxon>Arthropoda</taxon>
        <taxon>Hexapoda</taxon>
        <taxon>Insecta</taxon>
        <taxon>Pterygota</taxon>
        <taxon>Neoptera</taxon>
        <taxon>Endopterygota</taxon>
        <taxon>Lepidoptera</taxon>
        <taxon>Glossata</taxon>
        <taxon>Ditrysia</taxon>
        <taxon>Tineoidea</taxon>
        <taxon>Psychidae</taxon>
        <taxon>Oiketicinae</taxon>
        <taxon>Eumeta</taxon>
    </lineage>
</organism>
<proteinExistence type="predicted"/>
<sequence>VEGWRDRKDFEGKGQHLSQAEDRMDNIHHRKRVVSNTCFGKAFSFNIRSCLENSGHNNLEDLNSPVLEYAFQAT</sequence>
<keyword evidence="3" id="KW-1185">Reference proteome</keyword>
<dbReference type="EMBL" id="BGZK01007981">
    <property type="protein sequence ID" value="GBP06481.1"/>
    <property type="molecule type" value="Genomic_DNA"/>
</dbReference>
<comment type="caution">
    <text evidence="2">The sequence shown here is derived from an EMBL/GenBank/DDBJ whole genome shotgun (WGS) entry which is preliminary data.</text>
</comment>
<reference evidence="2 3" key="1">
    <citation type="journal article" date="2019" name="Commun. Biol.">
        <title>The bagworm genome reveals a unique fibroin gene that provides high tensile strength.</title>
        <authorList>
            <person name="Kono N."/>
            <person name="Nakamura H."/>
            <person name="Ohtoshi R."/>
            <person name="Tomita M."/>
            <person name="Numata K."/>
            <person name="Arakawa K."/>
        </authorList>
    </citation>
    <scope>NUCLEOTIDE SEQUENCE [LARGE SCALE GENOMIC DNA]</scope>
</reference>
<feature type="non-terminal residue" evidence="2">
    <location>
        <position position="1"/>
    </location>
</feature>
<evidence type="ECO:0000313" key="3">
    <source>
        <dbReference type="Proteomes" id="UP000299102"/>
    </source>
</evidence>
<gene>
    <name evidence="2" type="ORF">EVAR_72374_1</name>
</gene>
<evidence type="ECO:0000256" key="1">
    <source>
        <dbReference type="SAM" id="MobiDB-lite"/>
    </source>
</evidence>
<dbReference type="Proteomes" id="UP000299102">
    <property type="component" value="Unassembled WGS sequence"/>
</dbReference>